<sequence>MAQRSDGSDPYPYQIDEKARDENMARLILPARKRVTTMKEQNSPILNTVNDSKDICLLKYFKSFRDSMENGNCPYKAKYDGIDDPSLQLSEKFLISKNVTWSALNKEVITVRINDFHFAPKVRKLQPIRSERQIAVMHGLHAESNADIQRVFERTDDDSELNHIFYDRKLVHGAFKNDRAPSRVRFDDEATETYEQHEVRRRDYQDMRADHTIKNYHHHFEKTSKIFSGENHRDFSRFNYPGKPSSHSETHFFNSKKELLSGFREGKGIPSMDRGRFSGKESFLGQI</sequence>
<gene>
    <name evidence="1" type="ORF">GSOID_T00021256001</name>
</gene>
<evidence type="ECO:0000313" key="1">
    <source>
        <dbReference type="EMBL" id="CBY33352.1"/>
    </source>
</evidence>
<dbReference type="EMBL" id="FN654411">
    <property type="protein sequence ID" value="CBY33352.1"/>
    <property type="molecule type" value="Genomic_DNA"/>
</dbReference>
<dbReference type="Proteomes" id="UP000011014">
    <property type="component" value="Unassembled WGS sequence"/>
</dbReference>
<protein>
    <submittedName>
        <fullName evidence="1">Uncharacterized protein</fullName>
    </submittedName>
</protein>
<dbReference type="AlphaFoldDB" id="E4YCT5"/>
<accession>E4YCT5</accession>
<reference evidence="1" key="1">
    <citation type="journal article" date="2010" name="Science">
        <title>Plasticity of animal genome architecture unmasked by rapid evolution of a pelagic tunicate.</title>
        <authorList>
            <person name="Denoeud F."/>
            <person name="Henriet S."/>
            <person name="Mungpakdee S."/>
            <person name="Aury J.M."/>
            <person name="Da Silva C."/>
            <person name="Brinkmann H."/>
            <person name="Mikhaleva J."/>
            <person name="Olsen L.C."/>
            <person name="Jubin C."/>
            <person name="Canestro C."/>
            <person name="Bouquet J.M."/>
            <person name="Danks G."/>
            <person name="Poulain J."/>
            <person name="Campsteijn C."/>
            <person name="Adamski M."/>
            <person name="Cross I."/>
            <person name="Yadetie F."/>
            <person name="Muffato M."/>
            <person name="Louis A."/>
            <person name="Butcher S."/>
            <person name="Tsagkogeorga G."/>
            <person name="Konrad A."/>
            <person name="Singh S."/>
            <person name="Jensen M.F."/>
            <person name="Cong E.H."/>
            <person name="Eikeseth-Otteraa H."/>
            <person name="Noel B."/>
            <person name="Anthouard V."/>
            <person name="Porcel B.M."/>
            <person name="Kachouri-Lafond R."/>
            <person name="Nishino A."/>
            <person name="Ugolini M."/>
            <person name="Chourrout P."/>
            <person name="Nishida H."/>
            <person name="Aasland R."/>
            <person name="Huzurbazar S."/>
            <person name="Westhof E."/>
            <person name="Delsuc F."/>
            <person name="Lehrach H."/>
            <person name="Reinhardt R."/>
            <person name="Weissenbach J."/>
            <person name="Roy S.W."/>
            <person name="Artiguenave F."/>
            <person name="Postlethwait J.H."/>
            <person name="Manak J.R."/>
            <person name="Thompson E.M."/>
            <person name="Jaillon O."/>
            <person name="Du Pasquier L."/>
            <person name="Boudinot P."/>
            <person name="Liberles D.A."/>
            <person name="Volff J.N."/>
            <person name="Philippe H."/>
            <person name="Lenhard B."/>
            <person name="Roest Crollius H."/>
            <person name="Wincker P."/>
            <person name="Chourrout D."/>
        </authorList>
    </citation>
    <scope>NUCLEOTIDE SEQUENCE [LARGE SCALE GENOMIC DNA]</scope>
</reference>
<organism evidence="1">
    <name type="scientific">Oikopleura dioica</name>
    <name type="common">Tunicate</name>
    <dbReference type="NCBI Taxonomy" id="34765"/>
    <lineage>
        <taxon>Eukaryota</taxon>
        <taxon>Metazoa</taxon>
        <taxon>Chordata</taxon>
        <taxon>Tunicata</taxon>
        <taxon>Appendicularia</taxon>
        <taxon>Copelata</taxon>
        <taxon>Oikopleuridae</taxon>
        <taxon>Oikopleura</taxon>
    </lineage>
</organism>
<proteinExistence type="predicted"/>
<name>E4YCT5_OIKDI</name>